<keyword evidence="4" id="KW-0539">Nucleus</keyword>
<dbReference type="PANTHER" id="PTHR12709:SF5">
    <property type="entry name" value="DNA-DIRECTED RNA POLYMERASE I SUBUNIT RPA43"/>
    <property type="match status" value="1"/>
</dbReference>
<dbReference type="InterPro" id="IPR036898">
    <property type="entry name" value="RNA_pol_Rpb7-like_N_sf"/>
</dbReference>
<dbReference type="Proteomes" id="UP000053424">
    <property type="component" value="Unassembled WGS sequence"/>
</dbReference>
<dbReference type="GO" id="GO:0006362">
    <property type="term" value="P:transcription elongation by RNA polymerase I"/>
    <property type="evidence" value="ECO:0007669"/>
    <property type="project" value="TreeGrafter"/>
</dbReference>
<keyword evidence="2" id="KW-0240">DNA-directed RNA polymerase</keyword>
<feature type="compositionally biased region" description="Polar residues" evidence="5">
    <location>
        <begin position="249"/>
        <end position="258"/>
    </location>
</feature>
<accession>A0A0C2YG17</accession>
<comment type="subcellular location">
    <subcellularLocation>
        <location evidence="1">Nucleus</location>
    </subcellularLocation>
</comment>
<evidence type="ECO:0000256" key="5">
    <source>
        <dbReference type="SAM" id="MobiDB-lite"/>
    </source>
</evidence>
<organism evidence="7 8">
    <name type="scientific">Hebeloma cylindrosporum</name>
    <dbReference type="NCBI Taxonomy" id="76867"/>
    <lineage>
        <taxon>Eukaryota</taxon>
        <taxon>Fungi</taxon>
        <taxon>Dikarya</taxon>
        <taxon>Basidiomycota</taxon>
        <taxon>Agaricomycotina</taxon>
        <taxon>Agaricomycetes</taxon>
        <taxon>Agaricomycetidae</taxon>
        <taxon>Agaricales</taxon>
        <taxon>Agaricineae</taxon>
        <taxon>Hymenogastraceae</taxon>
        <taxon>Hebeloma</taxon>
    </lineage>
</organism>
<evidence type="ECO:0000256" key="2">
    <source>
        <dbReference type="ARBA" id="ARBA00022478"/>
    </source>
</evidence>
<evidence type="ECO:0000313" key="8">
    <source>
        <dbReference type="Proteomes" id="UP000053424"/>
    </source>
</evidence>
<feature type="compositionally biased region" description="Acidic residues" evidence="5">
    <location>
        <begin position="219"/>
        <end position="248"/>
    </location>
</feature>
<dbReference type="Gene3D" id="2.40.50.1060">
    <property type="match status" value="1"/>
</dbReference>
<dbReference type="Pfam" id="PF17875">
    <property type="entry name" value="RPA43_OB"/>
    <property type="match status" value="1"/>
</dbReference>
<feature type="domain" description="RPA43 OB" evidence="6">
    <location>
        <begin position="97"/>
        <end position="203"/>
    </location>
</feature>
<feature type="region of interest" description="Disordered" evidence="5">
    <location>
        <begin position="209"/>
        <end position="258"/>
    </location>
</feature>
<feature type="non-terminal residue" evidence="7">
    <location>
        <position position="1"/>
    </location>
</feature>
<dbReference type="HOGENOM" id="CLU_060987_0_0_1"/>
<dbReference type="GO" id="GO:0005736">
    <property type="term" value="C:RNA polymerase I complex"/>
    <property type="evidence" value="ECO:0007669"/>
    <property type="project" value="TreeGrafter"/>
</dbReference>
<evidence type="ECO:0000256" key="1">
    <source>
        <dbReference type="ARBA" id="ARBA00004123"/>
    </source>
</evidence>
<dbReference type="InterPro" id="IPR041178">
    <property type="entry name" value="RPA43_OB"/>
</dbReference>
<dbReference type="InterPro" id="IPR045113">
    <property type="entry name" value="Rpb7-like"/>
</dbReference>
<dbReference type="OrthoDB" id="10250504at2759"/>
<dbReference type="AlphaFoldDB" id="A0A0C2YG17"/>
<evidence type="ECO:0000259" key="6">
    <source>
        <dbReference type="Pfam" id="PF17875"/>
    </source>
</evidence>
<evidence type="ECO:0000256" key="4">
    <source>
        <dbReference type="ARBA" id="ARBA00023242"/>
    </source>
</evidence>
<dbReference type="PANTHER" id="PTHR12709">
    <property type="entry name" value="DNA-DIRECTED RNA POLYMERASE II, III"/>
    <property type="match status" value="1"/>
</dbReference>
<gene>
    <name evidence="7" type="ORF">M413DRAFT_49122</name>
</gene>
<name>A0A0C2YG17_HEBCY</name>
<reference evidence="7 8" key="1">
    <citation type="submission" date="2014-04" db="EMBL/GenBank/DDBJ databases">
        <authorList>
            <consortium name="DOE Joint Genome Institute"/>
            <person name="Kuo A."/>
            <person name="Gay G."/>
            <person name="Dore J."/>
            <person name="Kohler A."/>
            <person name="Nagy L.G."/>
            <person name="Floudas D."/>
            <person name="Copeland A."/>
            <person name="Barry K.W."/>
            <person name="Cichocki N."/>
            <person name="Veneault-Fourrey C."/>
            <person name="LaButti K."/>
            <person name="Lindquist E.A."/>
            <person name="Lipzen A."/>
            <person name="Lundell T."/>
            <person name="Morin E."/>
            <person name="Murat C."/>
            <person name="Sun H."/>
            <person name="Tunlid A."/>
            <person name="Henrissat B."/>
            <person name="Grigoriev I.V."/>
            <person name="Hibbett D.S."/>
            <person name="Martin F."/>
            <person name="Nordberg H.P."/>
            <person name="Cantor M.N."/>
            <person name="Hua S.X."/>
        </authorList>
    </citation>
    <scope>NUCLEOTIDE SEQUENCE [LARGE SCALE GENOMIC DNA]</scope>
    <source>
        <strain evidence="8">h7</strain>
    </source>
</reference>
<sequence length="258" mass="28338">DAEFQVVATSLVLSVPPIFAANPRAGVEELLDSMIMRYIAYNSSLQGVVLAHSNLSFTNKAAFIQRDCPFLVCSIAFDASVWSPRVGFKLCKSFLALLCSPDHISLLVHRTFNVSIPRHHIPTDTWEFEYGPAENDPEFGPSVQQATEEDEVTKDYTLSQDSGGRWVHRVTADVLGGNGALVEFTVIGLTVANEMLSLLGSLQPDPFSPRHVVQHNTEEEAGDDESVDQVEDEDGSESDPESDSDSEVETQQLLGKRK</sequence>
<feature type="non-terminal residue" evidence="7">
    <location>
        <position position="258"/>
    </location>
</feature>
<protein>
    <recommendedName>
        <fullName evidence="6">RPA43 OB domain-containing protein</fullName>
    </recommendedName>
</protein>
<dbReference type="GO" id="GO:0006352">
    <property type="term" value="P:DNA-templated transcription initiation"/>
    <property type="evidence" value="ECO:0007669"/>
    <property type="project" value="InterPro"/>
</dbReference>
<evidence type="ECO:0000313" key="7">
    <source>
        <dbReference type="EMBL" id="KIM40047.1"/>
    </source>
</evidence>
<keyword evidence="3" id="KW-0804">Transcription</keyword>
<dbReference type="Gene3D" id="3.30.1490.120">
    <property type="entry name" value="RNA polymerase Rpb7-like, N-terminal domain"/>
    <property type="match status" value="1"/>
</dbReference>
<keyword evidence="8" id="KW-1185">Reference proteome</keyword>
<proteinExistence type="predicted"/>
<dbReference type="STRING" id="686832.A0A0C2YG17"/>
<reference evidence="8" key="2">
    <citation type="submission" date="2015-01" db="EMBL/GenBank/DDBJ databases">
        <title>Evolutionary Origins and Diversification of the Mycorrhizal Mutualists.</title>
        <authorList>
            <consortium name="DOE Joint Genome Institute"/>
            <consortium name="Mycorrhizal Genomics Consortium"/>
            <person name="Kohler A."/>
            <person name="Kuo A."/>
            <person name="Nagy L.G."/>
            <person name="Floudas D."/>
            <person name="Copeland A."/>
            <person name="Barry K.W."/>
            <person name="Cichocki N."/>
            <person name="Veneault-Fourrey C."/>
            <person name="LaButti K."/>
            <person name="Lindquist E.A."/>
            <person name="Lipzen A."/>
            <person name="Lundell T."/>
            <person name="Morin E."/>
            <person name="Murat C."/>
            <person name="Riley R."/>
            <person name="Ohm R."/>
            <person name="Sun H."/>
            <person name="Tunlid A."/>
            <person name="Henrissat B."/>
            <person name="Grigoriev I.V."/>
            <person name="Hibbett D.S."/>
            <person name="Martin F."/>
        </authorList>
    </citation>
    <scope>NUCLEOTIDE SEQUENCE [LARGE SCALE GENOMIC DNA]</scope>
    <source>
        <strain evidence="8">h7</strain>
    </source>
</reference>
<dbReference type="EMBL" id="KN831783">
    <property type="protein sequence ID" value="KIM40047.1"/>
    <property type="molecule type" value="Genomic_DNA"/>
</dbReference>
<evidence type="ECO:0000256" key="3">
    <source>
        <dbReference type="ARBA" id="ARBA00023163"/>
    </source>
</evidence>